<dbReference type="Gene3D" id="2.80.10.50">
    <property type="match status" value="1"/>
</dbReference>
<accession>A0A4Y1RGX2</accession>
<dbReference type="AlphaFoldDB" id="A0A4Y1RGX2"/>
<name>A0A4Y1RGX2_PRUDU</name>
<dbReference type="EMBL" id="AP019301">
    <property type="protein sequence ID" value="BBH03167.1"/>
    <property type="molecule type" value="Genomic_DNA"/>
</dbReference>
<organism evidence="1">
    <name type="scientific">Prunus dulcis</name>
    <name type="common">Almond</name>
    <name type="synonym">Amygdalus dulcis</name>
    <dbReference type="NCBI Taxonomy" id="3755"/>
    <lineage>
        <taxon>Eukaryota</taxon>
        <taxon>Viridiplantae</taxon>
        <taxon>Streptophyta</taxon>
        <taxon>Embryophyta</taxon>
        <taxon>Tracheophyta</taxon>
        <taxon>Spermatophyta</taxon>
        <taxon>Magnoliopsida</taxon>
        <taxon>eudicotyledons</taxon>
        <taxon>Gunneridae</taxon>
        <taxon>Pentapetalae</taxon>
        <taxon>rosids</taxon>
        <taxon>fabids</taxon>
        <taxon>Rosales</taxon>
        <taxon>Rosaceae</taxon>
        <taxon>Amygdaloideae</taxon>
        <taxon>Amygdaleae</taxon>
        <taxon>Prunus</taxon>
    </lineage>
</organism>
<dbReference type="InterPro" id="IPR011065">
    <property type="entry name" value="Kunitz_inhibitor_STI-like_sf"/>
</dbReference>
<dbReference type="SUPFAM" id="SSF50386">
    <property type="entry name" value="STI-like"/>
    <property type="match status" value="1"/>
</dbReference>
<reference evidence="1" key="1">
    <citation type="journal article" date="2019" name="Science">
        <title>Mutation of a bHLH transcription factor allowed almond domestication.</title>
        <authorList>
            <person name="Sanchez-Perez R."/>
            <person name="Pavan S."/>
            <person name="Mazzeo R."/>
            <person name="Moldovan C."/>
            <person name="Aiese Cigliano R."/>
            <person name="Del Cueto J."/>
            <person name="Ricciardi F."/>
            <person name="Lotti C."/>
            <person name="Ricciardi L."/>
            <person name="Dicenta F."/>
            <person name="Lopez-Marques R.L."/>
            <person name="Lindberg Moller B."/>
        </authorList>
    </citation>
    <scope>NUCLEOTIDE SEQUENCE</scope>
</reference>
<protein>
    <submittedName>
        <fullName evidence="1">Voltage dependent anion channel 1</fullName>
    </submittedName>
</protein>
<gene>
    <name evidence="1" type="ORF">Prudu_013956</name>
</gene>
<dbReference type="GO" id="GO:0004866">
    <property type="term" value="F:endopeptidase inhibitor activity"/>
    <property type="evidence" value="ECO:0007669"/>
    <property type="project" value="InterPro"/>
</dbReference>
<dbReference type="PROSITE" id="PS00283">
    <property type="entry name" value="SOYBEAN_KUNITZ"/>
    <property type="match status" value="1"/>
</dbReference>
<dbReference type="InterPro" id="IPR002160">
    <property type="entry name" value="Prot_inh_Kunz-lg"/>
</dbReference>
<evidence type="ECO:0000313" key="1">
    <source>
        <dbReference type="EMBL" id="BBH03167.1"/>
    </source>
</evidence>
<sequence>MQLLIADHGVVDVVFQFNLALQWAAHALAQFGLKKGLQFFWEDIAPAWLEQLFIWRCGGYSFSLTGFSFFWGFIWQGFDETILSVSSIDSVVSVDATKLGSVAADAAPSPVLDITGNKLQTGVDYHILPVIRGRGGGLIWPALATRPAAHLMFSRTK</sequence>
<proteinExistence type="predicted"/>